<evidence type="ECO:0000313" key="2">
    <source>
        <dbReference type="EMBL" id="KAK4071420.1"/>
    </source>
</evidence>
<sequence>MDPDRDRRQELAASNPHAVPNHAMPCHAGDTPKTLRLTADRGWMWMGQDLPLRASDLPGQMPHPAIVLPPAAVLAREVFRIGVKSGSGSGHDAPIPPPWLATTIRTRKRPPRCAHEAHGLVDHMIAAVIRRRLCFQGKKRQWHMAIPSTSTFASQGKKKNSAGRAWLTWLHGSRARNQVCALLCWTAVTPHQTHPSLTPEVAHFFRRFLASVRTSTSTSNHTRNTHPNSLSTQTLTNAPDDSADFPGHSIYLNSEIMVQLLASPALSPSGNAMLEASIDRSENMVSSREEHAQRARELMVKRGMMRAPRRGFSLTDHQAQNDGPHHFHAAVPSVDRIPEHAAVPAQPVSKHMPPPQRPKLPPPRRSYSVTDKEPEPANQPRPSSRLTLLDLPSELHYAIFDFLDPIDGACFGLTHSKLYDIHRRKNGIVPLSSRYSGPNDIEWAWRGAGPLVHPHSSKAEASDNNELERLRVKGQVYCRKCGISRCELHRHLKDWFGKGYEYCEIKEMYGPPAGPNARGYCFMKSPKKPHSCGRHGAKKATA</sequence>
<evidence type="ECO:0000313" key="3">
    <source>
        <dbReference type="Proteomes" id="UP001273209"/>
    </source>
</evidence>
<feature type="compositionally biased region" description="Pro residues" evidence="1">
    <location>
        <begin position="352"/>
        <end position="364"/>
    </location>
</feature>
<accession>A0AAE1LYV8</accession>
<evidence type="ECO:0000256" key="1">
    <source>
        <dbReference type="SAM" id="MobiDB-lite"/>
    </source>
</evidence>
<feature type="region of interest" description="Disordered" evidence="1">
    <location>
        <begin position="215"/>
        <end position="241"/>
    </location>
</feature>
<protein>
    <recommendedName>
        <fullName evidence="4">F-box domain-containing protein</fullName>
    </recommendedName>
</protein>
<evidence type="ECO:0008006" key="4">
    <source>
        <dbReference type="Google" id="ProtNLM"/>
    </source>
</evidence>
<keyword evidence="3" id="KW-1185">Reference proteome</keyword>
<reference evidence="2" key="1">
    <citation type="submission" date="2023-11" db="EMBL/GenBank/DDBJ databases">
        <title>The genome sequences of three competitors of mushroom-forming fungi.</title>
        <authorList>
            <person name="Beijen E."/>
            <person name="Ohm R.A."/>
        </authorList>
    </citation>
    <scope>NUCLEOTIDE SEQUENCE</scope>
    <source>
        <strain evidence="2">CBS 100526</strain>
    </source>
</reference>
<feature type="compositionally biased region" description="Low complexity" evidence="1">
    <location>
        <begin position="215"/>
        <end position="226"/>
    </location>
</feature>
<dbReference type="EMBL" id="JAWRVG010000023">
    <property type="protein sequence ID" value="KAK4071420.1"/>
    <property type="molecule type" value="Genomic_DNA"/>
</dbReference>
<feature type="region of interest" description="Disordered" evidence="1">
    <location>
        <begin position="344"/>
        <end position="386"/>
    </location>
</feature>
<feature type="region of interest" description="Disordered" evidence="1">
    <location>
        <begin position="1"/>
        <end position="33"/>
    </location>
</feature>
<proteinExistence type="predicted"/>
<feature type="compositionally biased region" description="Basic and acidic residues" evidence="1">
    <location>
        <begin position="1"/>
        <end position="10"/>
    </location>
</feature>
<dbReference type="RefSeq" id="XP_062754938.1">
    <property type="nucleotide sequence ID" value="XM_062900666.1"/>
</dbReference>
<dbReference type="AlphaFoldDB" id="A0AAE1LYV8"/>
<feature type="compositionally biased region" description="Polar residues" evidence="1">
    <location>
        <begin position="227"/>
        <end position="239"/>
    </location>
</feature>
<comment type="caution">
    <text evidence="2">The sequence shown here is derived from an EMBL/GenBank/DDBJ whole genome shotgun (WGS) entry which is preliminary data.</text>
</comment>
<dbReference type="GeneID" id="87920571"/>
<organism evidence="2 3">
    <name type="scientific">Trichoderma aggressivum f. europaeum</name>
    <dbReference type="NCBI Taxonomy" id="173218"/>
    <lineage>
        <taxon>Eukaryota</taxon>
        <taxon>Fungi</taxon>
        <taxon>Dikarya</taxon>
        <taxon>Ascomycota</taxon>
        <taxon>Pezizomycotina</taxon>
        <taxon>Sordariomycetes</taxon>
        <taxon>Hypocreomycetidae</taxon>
        <taxon>Hypocreales</taxon>
        <taxon>Hypocreaceae</taxon>
        <taxon>Trichoderma</taxon>
    </lineage>
</organism>
<name>A0AAE1LYV8_9HYPO</name>
<gene>
    <name evidence="2" type="ORF">Triagg1_6081</name>
</gene>
<dbReference type="Proteomes" id="UP001273209">
    <property type="component" value="Unassembled WGS sequence"/>
</dbReference>